<dbReference type="Proteomes" id="UP001292094">
    <property type="component" value="Unassembled WGS sequence"/>
</dbReference>
<dbReference type="EMBL" id="JAWZYT010003136">
    <property type="protein sequence ID" value="KAK4299999.1"/>
    <property type="molecule type" value="Genomic_DNA"/>
</dbReference>
<feature type="region of interest" description="Disordered" evidence="1">
    <location>
        <begin position="1"/>
        <end position="111"/>
    </location>
</feature>
<evidence type="ECO:0000313" key="2">
    <source>
        <dbReference type="EMBL" id="KAK4299999.1"/>
    </source>
</evidence>
<keyword evidence="3" id="KW-1185">Reference proteome</keyword>
<protein>
    <submittedName>
        <fullName evidence="2">Uncharacterized protein</fullName>
    </submittedName>
</protein>
<feature type="compositionally biased region" description="Polar residues" evidence="1">
    <location>
        <begin position="93"/>
        <end position="105"/>
    </location>
</feature>
<accession>A0AAE1P2U8</accession>
<proteinExistence type="predicted"/>
<feature type="compositionally biased region" description="Polar residues" evidence="1">
    <location>
        <begin position="40"/>
        <end position="53"/>
    </location>
</feature>
<name>A0AAE1P2U8_9EUCA</name>
<reference evidence="2" key="1">
    <citation type="submission" date="2023-11" db="EMBL/GenBank/DDBJ databases">
        <title>Genome assemblies of two species of porcelain crab, Petrolisthes cinctipes and Petrolisthes manimaculis (Anomura: Porcellanidae).</title>
        <authorList>
            <person name="Angst P."/>
        </authorList>
    </citation>
    <scope>NUCLEOTIDE SEQUENCE</scope>
    <source>
        <strain evidence="2">PB745_02</strain>
        <tissue evidence="2">Gill</tissue>
    </source>
</reference>
<evidence type="ECO:0000256" key="1">
    <source>
        <dbReference type="SAM" id="MobiDB-lite"/>
    </source>
</evidence>
<comment type="caution">
    <text evidence="2">The sequence shown here is derived from an EMBL/GenBank/DDBJ whole genome shotgun (WGS) entry which is preliminary data.</text>
</comment>
<gene>
    <name evidence="2" type="ORF">Pmani_027767</name>
</gene>
<organism evidence="2 3">
    <name type="scientific">Petrolisthes manimaculis</name>
    <dbReference type="NCBI Taxonomy" id="1843537"/>
    <lineage>
        <taxon>Eukaryota</taxon>
        <taxon>Metazoa</taxon>
        <taxon>Ecdysozoa</taxon>
        <taxon>Arthropoda</taxon>
        <taxon>Crustacea</taxon>
        <taxon>Multicrustacea</taxon>
        <taxon>Malacostraca</taxon>
        <taxon>Eumalacostraca</taxon>
        <taxon>Eucarida</taxon>
        <taxon>Decapoda</taxon>
        <taxon>Pleocyemata</taxon>
        <taxon>Anomura</taxon>
        <taxon>Galatheoidea</taxon>
        <taxon>Porcellanidae</taxon>
        <taxon>Petrolisthes</taxon>
    </lineage>
</organism>
<evidence type="ECO:0000313" key="3">
    <source>
        <dbReference type="Proteomes" id="UP001292094"/>
    </source>
</evidence>
<dbReference type="AlphaFoldDB" id="A0AAE1P2U8"/>
<sequence length="235" mass="25022">MLNTLSHVTGGPLEKPRQLQRSSTDIITTSTQTDSPTTSLCPHSTLPQSSPRETQLIPPAPELALPGDSTSPAGPALSPRTSPPTPKSRNTTATISDNRSANPTSAYRKKTSVPLHQLGRSAKPATKEVVTTIDLTRQIQIHAHTLSHFCPCPPRGGPPPGSTATTTARGLDTRTTTVTGKTGCDHCYREGHTIDSCRSLSLLKKRHEKLCNQLTEQTAATLSPCGLYKTSCTAL</sequence>
<feature type="compositionally biased region" description="Low complexity" evidence="1">
    <location>
        <begin position="22"/>
        <end position="39"/>
    </location>
</feature>